<sequence>MRWEQEDTHTCREVSGRSRQTSKEAISTPRPSLHIIQELVTVAGYIPVSTNAISRWLTERDMSSRRPLRRTGSMADCGLAMSGVQRRTTNHGSVWIHKIVEFESGVVLASSVVLASLQRGFMEILLPCALPFLVQLDNPIFQQDNAQLHIARVSPAYIRDVNMLPWPPRSPDFSLFGNVWDRIGRQLLPAASTVDLEGYLRHLYGASTSDAISLSLAVHWNREQPNNRSAGFTAQESIDRPLEPAKRKYTVSYHVDILVLRARTDFTVPCVLLGDEVNPLKPYLMRSYPVSKIGPLEAIFDERLSQAPQVIECAFGIMCRTRKPKILKWRGESSHLASTKASRLNRTHAARMLDGDSLNPTKIGDSIIYKHPVGIHEGLTNLDLPPSPRKTNSLFRRREAGNDRQLALLVSLPLLPPAGTTDDLVHRGTSVKRTEGDGGYETKNDECLRCERMKGCELQQVKTTAHDAARRALAHCGVMRPALNLGVAE</sequence>
<evidence type="ECO:0000313" key="2">
    <source>
        <dbReference type="EMBL" id="KAJ8892984.1"/>
    </source>
</evidence>
<dbReference type="InterPro" id="IPR036397">
    <property type="entry name" value="RNaseH_sf"/>
</dbReference>
<dbReference type="EMBL" id="JARBHB010000002">
    <property type="protein sequence ID" value="KAJ8892984.1"/>
    <property type="molecule type" value="Genomic_DNA"/>
</dbReference>
<feature type="compositionally biased region" description="Basic and acidic residues" evidence="1">
    <location>
        <begin position="1"/>
        <end position="16"/>
    </location>
</feature>
<organism evidence="2 3">
    <name type="scientific">Dryococelus australis</name>
    <dbReference type="NCBI Taxonomy" id="614101"/>
    <lineage>
        <taxon>Eukaryota</taxon>
        <taxon>Metazoa</taxon>
        <taxon>Ecdysozoa</taxon>
        <taxon>Arthropoda</taxon>
        <taxon>Hexapoda</taxon>
        <taxon>Insecta</taxon>
        <taxon>Pterygota</taxon>
        <taxon>Neoptera</taxon>
        <taxon>Polyneoptera</taxon>
        <taxon>Phasmatodea</taxon>
        <taxon>Verophasmatodea</taxon>
        <taxon>Anareolatae</taxon>
        <taxon>Phasmatidae</taxon>
        <taxon>Eurycanthinae</taxon>
        <taxon>Dryococelus</taxon>
    </lineage>
</organism>
<proteinExistence type="predicted"/>
<accession>A0ABQ9I8K2</accession>
<evidence type="ECO:0000256" key="1">
    <source>
        <dbReference type="SAM" id="MobiDB-lite"/>
    </source>
</evidence>
<comment type="caution">
    <text evidence="2">The sequence shown here is derived from an EMBL/GenBank/DDBJ whole genome shotgun (WGS) entry which is preliminary data.</text>
</comment>
<gene>
    <name evidence="2" type="ORF">PR048_005565</name>
</gene>
<name>A0ABQ9I8K2_9NEOP</name>
<protein>
    <submittedName>
        <fullName evidence="2">Uncharacterized protein</fullName>
    </submittedName>
</protein>
<evidence type="ECO:0000313" key="3">
    <source>
        <dbReference type="Proteomes" id="UP001159363"/>
    </source>
</evidence>
<dbReference type="Proteomes" id="UP001159363">
    <property type="component" value="Chromosome 2"/>
</dbReference>
<keyword evidence="3" id="KW-1185">Reference proteome</keyword>
<dbReference type="Gene3D" id="3.30.420.10">
    <property type="entry name" value="Ribonuclease H-like superfamily/Ribonuclease H"/>
    <property type="match status" value="1"/>
</dbReference>
<reference evidence="2 3" key="1">
    <citation type="submission" date="2023-02" db="EMBL/GenBank/DDBJ databases">
        <title>LHISI_Scaffold_Assembly.</title>
        <authorList>
            <person name="Stuart O.P."/>
            <person name="Cleave R."/>
            <person name="Magrath M.J.L."/>
            <person name="Mikheyev A.S."/>
        </authorList>
    </citation>
    <scope>NUCLEOTIDE SEQUENCE [LARGE SCALE GENOMIC DNA]</scope>
    <source>
        <strain evidence="2">Daus_M_001</strain>
        <tissue evidence="2">Leg muscle</tissue>
    </source>
</reference>
<feature type="region of interest" description="Disordered" evidence="1">
    <location>
        <begin position="1"/>
        <end position="28"/>
    </location>
</feature>